<dbReference type="PANTHER" id="PTHR31306">
    <property type="entry name" value="ALPHA-1,6-MANNOSYLTRANSFERASE MNN11-RELATED"/>
    <property type="match status" value="1"/>
</dbReference>
<accession>A0A6A7AF40</accession>
<organism evidence="4 5">
    <name type="scientific">Ophiobolus disseminans</name>
    <dbReference type="NCBI Taxonomy" id="1469910"/>
    <lineage>
        <taxon>Eukaryota</taxon>
        <taxon>Fungi</taxon>
        <taxon>Dikarya</taxon>
        <taxon>Ascomycota</taxon>
        <taxon>Pezizomycotina</taxon>
        <taxon>Dothideomycetes</taxon>
        <taxon>Pleosporomycetidae</taxon>
        <taxon>Pleosporales</taxon>
        <taxon>Pleosporineae</taxon>
        <taxon>Phaeosphaeriaceae</taxon>
        <taxon>Ophiobolus</taxon>
    </lineage>
</organism>
<evidence type="ECO:0000256" key="1">
    <source>
        <dbReference type="ARBA" id="ARBA00005664"/>
    </source>
</evidence>
<dbReference type="EMBL" id="MU006218">
    <property type="protein sequence ID" value="KAF2831338.1"/>
    <property type="molecule type" value="Genomic_DNA"/>
</dbReference>
<dbReference type="GO" id="GO:0006487">
    <property type="term" value="P:protein N-linked glycosylation"/>
    <property type="evidence" value="ECO:0007669"/>
    <property type="project" value="TreeGrafter"/>
</dbReference>
<dbReference type="AlphaFoldDB" id="A0A6A7AF40"/>
<keyword evidence="3 4" id="KW-0808">Transferase</keyword>
<dbReference type="InterPro" id="IPR008630">
    <property type="entry name" value="Glyco_trans_34"/>
</dbReference>
<proteinExistence type="inferred from homology"/>
<comment type="similarity">
    <text evidence="1">Belongs to the glycosyltransferase 34 family.</text>
</comment>
<gene>
    <name evidence="4" type="ORF">CC86DRAFT_443072</name>
</gene>
<keyword evidence="2" id="KW-0328">Glycosyltransferase</keyword>
<name>A0A6A7AF40_9PLEO</name>
<dbReference type="SUPFAM" id="SSF53448">
    <property type="entry name" value="Nucleotide-diphospho-sugar transferases"/>
    <property type="match status" value="1"/>
</dbReference>
<evidence type="ECO:0000256" key="2">
    <source>
        <dbReference type="ARBA" id="ARBA00022676"/>
    </source>
</evidence>
<dbReference type="FunFam" id="3.90.550.10:FF:000237">
    <property type="entry name" value="WGS project CABT00000000 data, contig 2.1"/>
    <property type="match status" value="1"/>
</dbReference>
<evidence type="ECO:0000256" key="3">
    <source>
        <dbReference type="ARBA" id="ARBA00022679"/>
    </source>
</evidence>
<protein>
    <submittedName>
        <fullName evidence="4">Galactosyl transferase GMA12/MNN10 family protein</fullName>
    </submittedName>
</protein>
<keyword evidence="5" id="KW-1185">Reference proteome</keyword>
<dbReference type="GO" id="GO:0000139">
    <property type="term" value="C:Golgi membrane"/>
    <property type="evidence" value="ECO:0007669"/>
    <property type="project" value="TreeGrafter"/>
</dbReference>
<dbReference type="GO" id="GO:0016757">
    <property type="term" value="F:glycosyltransferase activity"/>
    <property type="evidence" value="ECO:0007669"/>
    <property type="project" value="UniProtKB-KW"/>
</dbReference>
<evidence type="ECO:0000313" key="4">
    <source>
        <dbReference type="EMBL" id="KAF2831338.1"/>
    </source>
</evidence>
<sequence>MPADKNLSVPYPRSPRLLPQFTASGDTPCLPPITPALIEESVHRHATCRKFSPFTTSRARIATVTAHFGPASAQYRKAFQTHLLHSLIHGTEVRVMCDPIIDSLWNKPAFILQLLMREMLKPTKERLEWIMWADRDTMILDQCRPISSFLPPEPSSRLDAWWRGTHDVSNATEVNLLVTNDFNGLNNGVFLLKVNEWAIALFTSILAFRHYEPDVVLPFTEQSAMEHVIQSEDFRHQTQVVPQHWFNAYDHDGAAMYMSRGNETRGSDERVRRGDFLVHFAGHPEKGRAIEEYAEMLEELGDVWEEGVVQRDVSGGVGAFWRALGY</sequence>
<evidence type="ECO:0000313" key="5">
    <source>
        <dbReference type="Proteomes" id="UP000799424"/>
    </source>
</evidence>
<dbReference type="Gene3D" id="3.90.550.10">
    <property type="entry name" value="Spore Coat Polysaccharide Biosynthesis Protein SpsA, Chain A"/>
    <property type="match status" value="1"/>
</dbReference>
<dbReference type="OrthoDB" id="407658at2759"/>
<dbReference type="PANTHER" id="PTHR31306:SF8">
    <property type="entry name" value="GLYCOSYLTRANSFERASE FAMILY 34 PROTEIN"/>
    <property type="match status" value="1"/>
</dbReference>
<reference evidence="4" key="1">
    <citation type="journal article" date="2020" name="Stud. Mycol.">
        <title>101 Dothideomycetes genomes: a test case for predicting lifestyles and emergence of pathogens.</title>
        <authorList>
            <person name="Haridas S."/>
            <person name="Albert R."/>
            <person name="Binder M."/>
            <person name="Bloem J."/>
            <person name="Labutti K."/>
            <person name="Salamov A."/>
            <person name="Andreopoulos B."/>
            <person name="Baker S."/>
            <person name="Barry K."/>
            <person name="Bills G."/>
            <person name="Bluhm B."/>
            <person name="Cannon C."/>
            <person name="Castanera R."/>
            <person name="Culley D."/>
            <person name="Daum C."/>
            <person name="Ezra D."/>
            <person name="Gonzalez J."/>
            <person name="Henrissat B."/>
            <person name="Kuo A."/>
            <person name="Liang C."/>
            <person name="Lipzen A."/>
            <person name="Lutzoni F."/>
            <person name="Magnuson J."/>
            <person name="Mondo S."/>
            <person name="Nolan M."/>
            <person name="Ohm R."/>
            <person name="Pangilinan J."/>
            <person name="Park H.-J."/>
            <person name="Ramirez L."/>
            <person name="Alfaro M."/>
            <person name="Sun H."/>
            <person name="Tritt A."/>
            <person name="Yoshinaga Y."/>
            <person name="Zwiers L.-H."/>
            <person name="Turgeon B."/>
            <person name="Goodwin S."/>
            <person name="Spatafora J."/>
            <person name="Crous P."/>
            <person name="Grigoriev I."/>
        </authorList>
    </citation>
    <scope>NUCLEOTIDE SEQUENCE</scope>
    <source>
        <strain evidence="4">CBS 113818</strain>
    </source>
</reference>
<dbReference type="InterPro" id="IPR029044">
    <property type="entry name" value="Nucleotide-diphossugar_trans"/>
</dbReference>
<dbReference type="Pfam" id="PF05637">
    <property type="entry name" value="Glyco_transf_34"/>
    <property type="match status" value="1"/>
</dbReference>
<dbReference type="Proteomes" id="UP000799424">
    <property type="component" value="Unassembled WGS sequence"/>
</dbReference>